<dbReference type="RefSeq" id="WP_146502182.1">
    <property type="nucleotide sequence ID" value="NZ_SJPG01000001.1"/>
</dbReference>
<organism evidence="2 3">
    <name type="scientific">Rubinisphaera italica</name>
    <dbReference type="NCBI Taxonomy" id="2527969"/>
    <lineage>
        <taxon>Bacteria</taxon>
        <taxon>Pseudomonadati</taxon>
        <taxon>Planctomycetota</taxon>
        <taxon>Planctomycetia</taxon>
        <taxon>Planctomycetales</taxon>
        <taxon>Planctomycetaceae</taxon>
        <taxon>Rubinisphaera</taxon>
    </lineage>
</organism>
<comment type="caution">
    <text evidence="2">The sequence shown here is derived from an EMBL/GenBank/DDBJ whole genome shotgun (WGS) entry which is preliminary data.</text>
</comment>
<accession>A0A5C5XCI7</accession>
<dbReference type="AlphaFoldDB" id="A0A5C5XCI7"/>
<dbReference type="EMBL" id="SJPG01000001">
    <property type="protein sequence ID" value="TWT60013.1"/>
    <property type="molecule type" value="Genomic_DNA"/>
</dbReference>
<dbReference type="GO" id="GO:0016740">
    <property type="term" value="F:transferase activity"/>
    <property type="evidence" value="ECO:0007669"/>
    <property type="project" value="UniProtKB-KW"/>
</dbReference>
<evidence type="ECO:0000313" key="2">
    <source>
        <dbReference type="EMBL" id="TWT60013.1"/>
    </source>
</evidence>
<keyword evidence="1" id="KW-1133">Transmembrane helix</keyword>
<keyword evidence="1" id="KW-0472">Membrane</keyword>
<proteinExistence type="predicted"/>
<keyword evidence="2" id="KW-0808">Transferase</keyword>
<gene>
    <name evidence="2" type="ORF">Pan54_07250</name>
</gene>
<evidence type="ECO:0000313" key="3">
    <source>
        <dbReference type="Proteomes" id="UP000316095"/>
    </source>
</evidence>
<evidence type="ECO:0000256" key="1">
    <source>
        <dbReference type="SAM" id="Phobius"/>
    </source>
</evidence>
<dbReference type="Proteomes" id="UP000316095">
    <property type="component" value="Unassembled WGS sequence"/>
</dbReference>
<feature type="transmembrane region" description="Helical" evidence="1">
    <location>
        <begin position="236"/>
        <end position="256"/>
    </location>
</feature>
<protein>
    <submittedName>
        <fullName evidence="2">MraY-like glycosyltransferase</fullName>
    </submittedName>
</protein>
<name>A0A5C5XCI7_9PLAN</name>
<sequence length="259" mass="29762">MTRYVGGFSYAPMLNELVSPEIGMITLNQSKIAIKNYLLETCTDAAIDYPAEVFSARRKFLDLDSASHSQQLATRFHEQLEGKLQRIAGRFWSESPETTKKQLQDLESKKLTNSPNLQKRQLQLLQLTQLQKQWPEISAHVQMDSHFLAWVQRLLIATPAQAQVQLTNLLHDTNLENRDRVRYRNSAQLLLTYIPMDWHDMRRLISPVAHLKLKSIPQESIPQADSSPRSRELSGLQYFVIILGIVFVIRLLSAIVQSQ</sequence>
<keyword evidence="1" id="KW-0812">Transmembrane</keyword>
<reference evidence="2 3" key="1">
    <citation type="submission" date="2019-02" db="EMBL/GenBank/DDBJ databases">
        <title>Deep-cultivation of Planctomycetes and their phenomic and genomic characterization uncovers novel biology.</title>
        <authorList>
            <person name="Wiegand S."/>
            <person name="Jogler M."/>
            <person name="Boedeker C."/>
            <person name="Pinto D."/>
            <person name="Vollmers J."/>
            <person name="Rivas-Marin E."/>
            <person name="Kohn T."/>
            <person name="Peeters S.H."/>
            <person name="Heuer A."/>
            <person name="Rast P."/>
            <person name="Oberbeckmann S."/>
            <person name="Bunk B."/>
            <person name="Jeske O."/>
            <person name="Meyerdierks A."/>
            <person name="Storesund J.E."/>
            <person name="Kallscheuer N."/>
            <person name="Luecker S."/>
            <person name="Lage O.M."/>
            <person name="Pohl T."/>
            <person name="Merkel B.J."/>
            <person name="Hornburger P."/>
            <person name="Mueller R.-W."/>
            <person name="Bruemmer F."/>
            <person name="Labrenz M."/>
            <person name="Spormann A.M."/>
            <person name="Op Den Camp H."/>
            <person name="Overmann J."/>
            <person name="Amann R."/>
            <person name="Jetten M.S.M."/>
            <person name="Mascher T."/>
            <person name="Medema M.H."/>
            <person name="Devos D.P."/>
            <person name="Kaster A.-K."/>
            <person name="Ovreas L."/>
            <person name="Rohde M."/>
            <person name="Galperin M.Y."/>
            <person name="Jogler C."/>
        </authorList>
    </citation>
    <scope>NUCLEOTIDE SEQUENCE [LARGE SCALE GENOMIC DNA]</scope>
    <source>
        <strain evidence="2 3">Pan54</strain>
    </source>
</reference>
<keyword evidence="3" id="KW-1185">Reference proteome</keyword>